<organism evidence="1">
    <name type="scientific">marine sediment metagenome</name>
    <dbReference type="NCBI Taxonomy" id="412755"/>
    <lineage>
        <taxon>unclassified sequences</taxon>
        <taxon>metagenomes</taxon>
        <taxon>ecological metagenomes</taxon>
    </lineage>
</organism>
<accession>A0A0F9J0T3</accession>
<protein>
    <recommendedName>
        <fullName evidence="2">Major capsid protein</fullName>
    </recommendedName>
</protein>
<name>A0A0F9J0T3_9ZZZZ</name>
<evidence type="ECO:0000313" key="1">
    <source>
        <dbReference type="EMBL" id="KKL99535.1"/>
    </source>
</evidence>
<comment type="caution">
    <text evidence="1">The sequence shown here is derived from an EMBL/GenBank/DDBJ whole genome shotgun (WGS) entry which is preliminary data.</text>
</comment>
<dbReference type="AlphaFoldDB" id="A0A0F9J0T3"/>
<proteinExistence type="predicted"/>
<reference evidence="1" key="1">
    <citation type="journal article" date="2015" name="Nature">
        <title>Complex archaea that bridge the gap between prokaryotes and eukaryotes.</title>
        <authorList>
            <person name="Spang A."/>
            <person name="Saw J.H."/>
            <person name="Jorgensen S.L."/>
            <person name="Zaremba-Niedzwiedzka K."/>
            <person name="Martijn J."/>
            <person name="Lind A.E."/>
            <person name="van Eijk R."/>
            <person name="Schleper C."/>
            <person name="Guy L."/>
            <person name="Ettema T.J."/>
        </authorList>
    </citation>
    <scope>NUCLEOTIDE SEQUENCE</scope>
</reference>
<evidence type="ECO:0008006" key="2">
    <source>
        <dbReference type="Google" id="ProtNLM"/>
    </source>
</evidence>
<sequence length="364" mass="40155">MAIPINARIETSAINAYTAKRIEPIYRKSVLMGMLKSRGRMNMGLSGKTACDWFPRFRRRDIVAGDGNPVSISFPSTNTRRPCSLDWINYNLGESLTKMERLTTGGDPKNVLFKIVDDVIDQLGGDFEESFRLKLFEDGNATGSKEISGLETIFSVNGVVSGSMAGDPNDNYAGQSTALGVTGDWTPDSGDGWPTGTGDTEYNWWSPLVVDYQNSGWEATTKTWVNTWQEAVGYAITYLSLLQTSPPDVLLLNGELLRLAKRSLQGIQRFEITQSSELTKLGHKTLQYEGLEIVTEYGIPSGVGYFLNFDKLELRSLQDVLFGKADDNDITTSTELLALDFYGQLVIWAPSYFGKLAPVTALGT</sequence>
<dbReference type="EMBL" id="LAZR01017652">
    <property type="protein sequence ID" value="KKL99535.1"/>
    <property type="molecule type" value="Genomic_DNA"/>
</dbReference>
<gene>
    <name evidence="1" type="ORF">LCGC14_1813450</name>
</gene>